<dbReference type="Pfam" id="PF00498">
    <property type="entry name" value="FHA"/>
    <property type="match status" value="1"/>
</dbReference>
<gene>
    <name evidence="3" type="ORF">PMH09_04370</name>
</gene>
<evidence type="ECO:0000259" key="2">
    <source>
        <dbReference type="PROSITE" id="PS50006"/>
    </source>
</evidence>
<protein>
    <submittedName>
        <fullName evidence="3">CHAT domain-containing protein</fullName>
    </submittedName>
</protein>
<comment type="caution">
    <text evidence="3">The sequence shown here is derived from an EMBL/GenBank/DDBJ whole genome shotgun (WGS) entry which is preliminary data.</text>
</comment>
<feature type="domain" description="FHA" evidence="2">
    <location>
        <begin position="494"/>
        <end position="542"/>
    </location>
</feature>
<proteinExistence type="predicted"/>
<evidence type="ECO:0000313" key="3">
    <source>
        <dbReference type="EMBL" id="MDJ1182421.1"/>
    </source>
</evidence>
<reference evidence="3 4" key="1">
    <citation type="submission" date="2023-01" db="EMBL/GenBank/DDBJ databases">
        <title>Novel diversity within Roseofilum (Cyanobacteria; Desertifilaceae) from marine benthic mats with descriptions of four novel species.</title>
        <authorList>
            <person name="Wang Y."/>
            <person name="Berthold D.E."/>
            <person name="Hu J."/>
            <person name="Lefler F.W."/>
            <person name="Laughinghouse H.D. IV."/>
        </authorList>
    </citation>
    <scope>NUCLEOTIDE SEQUENCE [LARGE SCALE GENOMIC DNA]</scope>
    <source>
        <strain evidence="3 4">BLCC-M143</strain>
    </source>
</reference>
<feature type="compositionally biased region" description="Low complexity" evidence="1">
    <location>
        <begin position="222"/>
        <end position="241"/>
    </location>
</feature>
<dbReference type="Proteomes" id="UP001232992">
    <property type="component" value="Unassembled WGS sequence"/>
</dbReference>
<organism evidence="3 4">
    <name type="scientific">Roseofilum casamattae BLCC-M143</name>
    <dbReference type="NCBI Taxonomy" id="3022442"/>
    <lineage>
        <taxon>Bacteria</taxon>
        <taxon>Bacillati</taxon>
        <taxon>Cyanobacteriota</taxon>
        <taxon>Cyanophyceae</taxon>
        <taxon>Desertifilales</taxon>
        <taxon>Desertifilaceae</taxon>
        <taxon>Roseofilum</taxon>
        <taxon>Roseofilum casamattae</taxon>
    </lineage>
</organism>
<dbReference type="InterPro" id="IPR024983">
    <property type="entry name" value="CHAT_dom"/>
</dbReference>
<dbReference type="InterPro" id="IPR008984">
    <property type="entry name" value="SMAD_FHA_dom_sf"/>
</dbReference>
<dbReference type="SUPFAM" id="SSF49879">
    <property type="entry name" value="SMAD/FHA domain"/>
    <property type="match status" value="1"/>
</dbReference>
<dbReference type="SMART" id="SM00240">
    <property type="entry name" value="FHA"/>
    <property type="match status" value="1"/>
</dbReference>
<dbReference type="EMBL" id="JAQOSQ010000002">
    <property type="protein sequence ID" value="MDJ1182421.1"/>
    <property type="molecule type" value="Genomic_DNA"/>
</dbReference>
<dbReference type="PROSITE" id="PS50006">
    <property type="entry name" value="FHA_DOMAIN"/>
    <property type="match status" value="1"/>
</dbReference>
<dbReference type="Pfam" id="PF12770">
    <property type="entry name" value="CHAT"/>
    <property type="match status" value="1"/>
</dbReference>
<dbReference type="Gene3D" id="2.60.200.20">
    <property type="match status" value="1"/>
</dbReference>
<dbReference type="RefSeq" id="WP_283757073.1">
    <property type="nucleotide sequence ID" value="NZ_JAQOSQ010000002.1"/>
</dbReference>
<accession>A0ABT7BVD6</accession>
<evidence type="ECO:0000256" key="1">
    <source>
        <dbReference type="SAM" id="MobiDB-lite"/>
    </source>
</evidence>
<keyword evidence="4" id="KW-1185">Reference proteome</keyword>
<dbReference type="InterPro" id="IPR000253">
    <property type="entry name" value="FHA_dom"/>
</dbReference>
<feature type="region of interest" description="Disordered" evidence="1">
    <location>
        <begin position="221"/>
        <end position="242"/>
    </location>
</feature>
<sequence>MPQFDCPCLSIAIARLMAYPATRAIDRPNPSAFNLHREDSAHFAIWVIRASYPGGYTHHDRLWPYSLSLAWQGWQDLFQMPSEPLHSPCIPAVSDGSEPSGNLAISAEEKLSYSSRLMQQLGIYLWQWVFDGSIHSSLSQSQGMALGKNQPLRVRLEVRDPHLIALPWEIMQPQPGKPAISISPTLLFSRTTCDVEPLAPQRSDRELNILLVLGQTLAAEDGVSQSSDNSSGNNSGNNSGGLELETEAKTLARILEDASNPNATLPSMMSPSVPCHVDTLIQPTAAQLIAALERKAYNVVFYAGHGVPSPDGGLLYLGPQTTLSGTEFANVLVRAQVTLAVFNTCWSAKPDIELKWQGSEEIYHPIPGSSLAEVLLHHGVPAVLGMREAIADEEALSFIEAFAEALGKCLPIDEAVAVARQRLVTLYKYNQPAWTLPVLYMHPEFDGQLLTPPPEGVTEFPDTAATVPSQTTVVASLRSLVETTQVWQIRGGLMRVGRREGNDLVISERWVSQRHAEIIRREPLEGEPTYWLRDFSRFGTLVLRGEHWQKIHHQEMPLKSGEKIKFGSSQGQILEFAIEEIVEPSRSSATN</sequence>
<name>A0ABT7BVD6_9CYAN</name>
<evidence type="ECO:0000313" key="4">
    <source>
        <dbReference type="Proteomes" id="UP001232992"/>
    </source>
</evidence>
<dbReference type="CDD" id="cd00060">
    <property type="entry name" value="FHA"/>
    <property type="match status" value="1"/>
</dbReference>